<dbReference type="InterPro" id="IPR011011">
    <property type="entry name" value="Znf_FYVE_PHD"/>
</dbReference>
<feature type="compositionally biased region" description="Low complexity" evidence="4">
    <location>
        <begin position="285"/>
        <end position="299"/>
    </location>
</feature>
<keyword evidence="7" id="KW-1185">Reference proteome</keyword>
<organism evidence="6 7">
    <name type="scientific">Terfezia boudieri ATCC MYA-4762</name>
    <dbReference type="NCBI Taxonomy" id="1051890"/>
    <lineage>
        <taxon>Eukaryota</taxon>
        <taxon>Fungi</taxon>
        <taxon>Dikarya</taxon>
        <taxon>Ascomycota</taxon>
        <taxon>Pezizomycotina</taxon>
        <taxon>Pezizomycetes</taxon>
        <taxon>Pezizales</taxon>
        <taxon>Pezizaceae</taxon>
        <taxon>Terfezia</taxon>
    </lineage>
</organism>
<feature type="compositionally biased region" description="Basic residues" evidence="4">
    <location>
        <begin position="944"/>
        <end position="955"/>
    </location>
</feature>
<feature type="region of interest" description="Disordered" evidence="4">
    <location>
        <begin position="630"/>
        <end position="650"/>
    </location>
</feature>
<feature type="region of interest" description="Disordered" evidence="4">
    <location>
        <begin position="46"/>
        <end position="380"/>
    </location>
</feature>
<dbReference type="GO" id="GO:0006368">
    <property type="term" value="P:transcription elongation by RNA polymerase II"/>
    <property type="evidence" value="ECO:0007669"/>
    <property type="project" value="TreeGrafter"/>
</dbReference>
<comment type="similarity">
    <text evidence="2">Belongs to the BYE1 family.</text>
</comment>
<dbReference type="Gene3D" id="3.30.40.10">
    <property type="entry name" value="Zinc/RING finger domain, C3HC4 (zinc finger)"/>
    <property type="match status" value="1"/>
</dbReference>
<evidence type="ECO:0000313" key="6">
    <source>
        <dbReference type="EMBL" id="RPB29531.1"/>
    </source>
</evidence>
<feature type="compositionally biased region" description="Low complexity" evidence="4">
    <location>
        <begin position="895"/>
        <end position="904"/>
    </location>
</feature>
<dbReference type="Pfam" id="PF07744">
    <property type="entry name" value="SPOC"/>
    <property type="match status" value="1"/>
</dbReference>
<dbReference type="STRING" id="1051890.A0A3N4MBS1"/>
<dbReference type="AlphaFoldDB" id="A0A3N4MBS1"/>
<feature type="domain" description="TFIIS central" evidence="5">
    <location>
        <begin position="397"/>
        <end position="523"/>
    </location>
</feature>
<dbReference type="PROSITE" id="PS51321">
    <property type="entry name" value="TFIIS_CENTRAL"/>
    <property type="match status" value="1"/>
</dbReference>
<accession>A0A3N4MBS1</accession>
<evidence type="ECO:0000313" key="7">
    <source>
        <dbReference type="Proteomes" id="UP000267821"/>
    </source>
</evidence>
<dbReference type="Pfam" id="PF07500">
    <property type="entry name" value="TFIIS_M"/>
    <property type="match status" value="1"/>
</dbReference>
<feature type="compositionally biased region" description="Basic and acidic residues" evidence="4">
    <location>
        <begin position="202"/>
        <end position="232"/>
    </location>
</feature>
<feature type="compositionally biased region" description="Basic and acidic residues" evidence="4">
    <location>
        <begin position="124"/>
        <end position="136"/>
    </location>
</feature>
<dbReference type="InterPro" id="IPR036575">
    <property type="entry name" value="TFIIS_cen_dom_sf"/>
</dbReference>
<dbReference type="InterPro" id="IPR012921">
    <property type="entry name" value="SPOC_C"/>
</dbReference>
<feature type="compositionally biased region" description="Basic and acidic residues" evidence="4">
    <location>
        <begin position="864"/>
        <end position="879"/>
    </location>
</feature>
<reference evidence="6 7" key="1">
    <citation type="journal article" date="2018" name="Nat. Ecol. Evol.">
        <title>Pezizomycetes genomes reveal the molecular basis of ectomycorrhizal truffle lifestyle.</title>
        <authorList>
            <person name="Murat C."/>
            <person name="Payen T."/>
            <person name="Noel B."/>
            <person name="Kuo A."/>
            <person name="Morin E."/>
            <person name="Chen J."/>
            <person name="Kohler A."/>
            <person name="Krizsan K."/>
            <person name="Balestrini R."/>
            <person name="Da Silva C."/>
            <person name="Montanini B."/>
            <person name="Hainaut M."/>
            <person name="Levati E."/>
            <person name="Barry K.W."/>
            <person name="Belfiori B."/>
            <person name="Cichocki N."/>
            <person name="Clum A."/>
            <person name="Dockter R.B."/>
            <person name="Fauchery L."/>
            <person name="Guy J."/>
            <person name="Iotti M."/>
            <person name="Le Tacon F."/>
            <person name="Lindquist E.A."/>
            <person name="Lipzen A."/>
            <person name="Malagnac F."/>
            <person name="Mello A."/>
            <person name="Molinier V."/>
            <person name="Miyauchi S."/>
            <person name="Poulain J."/>
            <person name="Riccioni C."/>
            <person name="Rubini A."/>
            <person name="Sitrit Y."/>
            <person name="Splivallo R."/>
            <person name="Traeger S."/>
            <person name="Wang M."/>
            <person name="Zifcakova L."/>
            <person name="Wipf D."/>
            <person name="Zambonelli A."/>
            <person name="Paolocci F."/>
            <person name="Nowrousian M."/>
            <person name="Ottonello S."/>
            <person name="Baldrian P."/>
            <person name="Spatafora J.W."/>
            <person name="Henrissat B."/>
            <person name="Nagy L.G."/>
            <person name="Aury J.M."/>
            <person name="Wincker P."/>
            <person name="Grigoriev I.V."/>
            <person name="Bonfante P."/>
            <person name="Martin F.M."/>
        </authorList>
    </citation>
    <scope>NUCLEOTIDE SEQUENCE [LARGE SCALE GENOMIC DNA]</scope>
    <source>
        <strain evidence="6 7">ATCC MYA-4762</strain>
    </source>
</reference>
<dbReference type="GO" id="GO:0001139">
    <property type="term" value="F:RNA polymerase II complex recruiting activity"/>
    <property type="evidence" value="ECO:0007669"/>
    <property type="project" value="TreeGrafter"/>
</dbReference>
<feature type="region of interest" description="Disordered" evidence="4">
    <location>
        <begin position="864"/>
        <end position="996"/>
    </location>
</feature>
<feature type="compositionally biased region" description="Polar residues" evidence="4">
    <location>
        <begin position="905"/>
        <end position="914"/>
    </location>
</feature>
<dbReference type="Proteomes" id="UP000267821">
    <property type="component" value="Unassembled WGS sequence"/>
</dbReference>
<dbReference type="SMART" id="SM00510">
    <property type="entry name" value="TFS2M"/>
    <property type="match status" value="1"/>
</dbReference>
<dbReference type="InParanoid" id="A0A3N4MBS1"/>
<dbReference type="PANTHER" id="PTHR11477:SF11">
    <property type="entry name" value="TRANSCRIPTION FACTOR BYE1"/>
    <property type="match status" value="1"/>
</dbReference>
<evidence type="ECO:0000259" key="5">
    <source>
        <dbReference type="PROSITE" id="PS51321"/>
    </source>
</evidence>
<dbReference type="Gene3D" id="1.10.472.30">
    <property type="entry name" value="Transcription elongation factor S-II, central domain"/>
    <property type="match status" value="1"/>
</dbReference>
<feature type="compositionally biased region" description="Polar residues" evidence="4">
    <location>
        <begin position="880"/>
        <end position="892"/>
    </location>
</feature>
<feature type="compositionally biased region" description="Acidic residues" evidence="4">
    <location>
        <begin position="92"/>
        <end position="101"/>
    </location>
</feature>
<dbReference type="GO" id="GO:0005634">
    <property type="term" value="C:nucleus"/>
    <property type="evidence" value="ECO:0007669"/>
    <property type="project" value="TreeGrafter"/>
</dbReference>
<dbReference type="SUPFAM" id="SSF46942">
    <property type="entry name" value="Elongation factor TFIIS domain 2"/>
    <property type="match status" value="1"/>
</dbReference>
<comment type="function">
    <text evidence="1">Negative regulator of transcription elongation.</text>
</comment>
<evidence type="ECO:0000256" key="1">
    <source>
        <dbReference type="ARBA" id="ARBA00002311"/>
    </source>
</evidence>
<dbReference type="GO" id="GO:0031564">
    <property type="term" value="P:transcription antitermination"/>
    <property type="evidence" value="ECO:0007669"/>
    <property type="project" value="TreeGrafter"/>
</dbReference>
<dbReference type="SUPFAM" id="SSF57903">
    <property type="entry name" value="FYVE/PHD zinc finger"/>
    <property type="match status" value="1"/>
</dbReference>
<feature type="compositionally biased region" description="Low complexity" evidence="4">
    <location>
        <begin position="918"/>
        <end position="936"/>
    </location>
</feature>
<evidence type="ECO:0000256" key="4">
    <source>
        <dbReference type="SAM" id="MobiDB-lite"/>
    </source>
</evidence>
<dbReference type="GO" id="GO:0000977">
    <property type="term" value="F:RNA polymerase II transcription regulatory region sequence-specific DNA binding"/>
    <property type="evidence" value="ECO:0007669"/>
    <property type="project" value="TreeGrafter"/>
</dbReference>
<dbReference type="InterPro" id="IPR013083">
    <property type="entry name" value="Znf_RING/FYVE/PHD"/>
</dbReference>
<feature type="compositionally biased region" description="Pro residues" evidence="4">
    <location>
        <begin position="974"/>
        <end position="985"/>
    </location>
</feature>
<sequence length="1052" mass="118638">MMVQCEGCKVWQHCECLELDEDELEEDKDYYCEVCKPENHEEFLAKVERGEKPWEMARKNRRKRKGRRSTGKGKKGKATQAKKKGGKKVEPEPEPEPEPEVEAPPQEVEPEAKPEAEAQAEAQADARAEAGGKPDTDMEEEPKPQVTEVGELTSQAVEEEGTIRKEADPEGQGMEEDTKEGVGVGKQNVIEKINGGAGEIDETNHDVEKPEQETHHIQQVAVEEKREEEDVKMSGVEEVEGAKPEESEPQEETPMPPPQVLQSQFEAPQDVAVKEDEEMADAPEKTTPTPVTPTAPMATRQRESKRKVSMPEPQRVLRRKTTHDSDGDYQSESDMPHNNRRASTSTTTKQEPAKESSVKPSRRPSVPKPTPKKPSGPDDISVQAEAVEKVDDLRNNARRNIVNFLGPIIEKIVQQNENILSENQKKEQYFEKLALEIEYHLYLALWNQHSQPTQQYKLKARGIGLNLPKNPVLQSRLLKGEVTPESLVQMKPEEMASEEFQLMAEQVRRESEIQNTILAEETGPRIRRTHKGEEIVEDDMNRPMVNDEPFYSGGGGGDAVDHVMEEAPSPRSRAVSQAAEEFPHSPPQLKTEESIHSAHIESAPQTPRTPLSARTPITARGRQFSIEGVWNNVNTPEGPTHPKTPGTRQAPHMLSLRTTTQPKSVVDAEIDKLLAEEDHEMENETPPYSPSELTFTDSALPVWRGRVSMISVSNFRARAYLLGGPEDAQHKIPLNDLLGGTMLIDGRIGIDRATEYLCGQKFSQTNEIIVLTIEPEDHIEPTAATEFNKLFQYFQKKERYGVVGRPLHKYIKDCYLVPIDVRDDMPDFFECLAIHSLEQTPRKKRVFAVVFVLSKTGIAEAVKEKLEASRPKTTPETHRSPLTRTPVQQQPEGPQYHNHQQQHYPTAQSPSAYPSQAHPNYQHPYPQPYGQQQHPYVTPPSINHHPHGNGYHHHPYYQPQPQQQQLPIHHQHQSPPPPSPQPLPPLQSQQQNPLAQQPVKKFHFTPWKELQDALPQLTFEQVNIINSIVARNPAAQQDPGLLARLIKEHGGM</sequence>
<feature type="compositionally biased region" description="Polar residues" evidence="4">
    <location>
        <begin position="341"/>
        <end position="350"/>
    </location>
</feature>
<dbReference type="CDD" id="cd21538">
    <property type="entry name" value="SPOC_TFIIS"/>
    <property type="match status" value="1"/>
</dbReference>
<dbReference type="InterPro" id="IPR003618">
    <property type="entry name" value="TFIIS_cen_dom"/>
</dbReference>
<name>A0A3N4MBS1_9PEZI</name>
<feature type="compositionally biased region" description="Low complexity" evidence="4">
    <location>
        <begin position="986"/>
        <end position="996"/>
    </location>
</feature>
<gene>
    <name evidence="6" type="ORF">L211DRAFT_23030</name>
</gene>
<protein>
    <recommendedName>
        <fullName evidence="3">Transcription factor BYE1</fullName>
    </recommendedName>
</protein>
<proteinExistence type="inferred from homology"/>
<dbReference type="GO" id="GO:0006362">
    <property type="term" value="P:transcription elongation by RNA polymerase I"/>
    <property type="evidence" value="ECO:0007669"/>
    <property type="project" value="TreeGrafter"/>
</dbReference>
<dbReference type="GO" id="GO:0031440">
    <property type="term" value="P:regulation of mRNA 3'-end processing"/>
    <property type="evidence" value="ECO:0007669"/>
    <property type="project" value="TreeGrafter"/>
</dbReference>
<feature type="compositionally biased region" description="Basic and acidic residues" evidence="4">
    <location>
        <begin position="46"/>
        <end position="58"/>
    </location>
</feature>
<evidence type="ECO:0000256" key="3">
    <source>
        <dbReference type="ARBA" id="ARBA00021616"/>
    </source>
</evidence>
<evidence type="ECO:0000256" key="2">
    <source>
        <dbReference type="ARBA" id="ARBA00011050"/>
    </source>
</evidence>
<dbReference type="EMBL" id="ML121527">
    <property type="protein sequence ID" value="RPB29531.1"/>
    <property type="molecule type" value="Genomic_DNA"/>
</dbReference>
<feature type="compositionally biased region" description="Low complexity" evidence="4">
    <location>
        <begin position="956"/>
        <end position="968"/>
    </location>
</feature>
<dbReference type="PANTHER" id="PTHR11477">
    <property type="entry name" value="TRANSCRIPTION FACTOR S-II ZINC FINGER DOMAIN-CONTAINING PROTEIN"/>
    <property type="match status" value="1"/>
</dbReference>
<feature type="compositionally biased region" description="Basic residues" evidence="4">
    <location>
        <begin position="59"/>
        <end position="86"/>
    </location>
</feature>
<dbReference type="OrthoDB" id="79252at2759"/>